<feature type="region of interest" description="Disordered" evidence="1">
    <location>
        <begin position="139"/>
        <end position="159"/>
    </location>
</feature>
<proteinExistence type="predicted"/>
<gene>
    <name evidence="2" type="ORF">SAMN05421752_11148</name>
</gene>
<reference evidence="3" key="1">
    <citation type="submission" date="2017-01" db="EMBL/GenBank/DDBJ databases">
        <authorList>
            <person name="Varghese N."/>
            <person name="Submissions S."/>
        </authorList>
    </citation>
    <scope>NUCLEOTIDE SEQUENCE [LARGE SCALE GENOMIC DNA]</scope>
    <source>
        <strain evidence="3">type strain: HArc-</strain>
    </source>
</reference>
<evidence type="ECO:0000313" key="3">
    <source>
        <dbReference type="Proteomes" id="UP000185936"/>
    </source>
</evidence>
<name>A0A1N7GCM3_9EURY</name>
<dbReference type="CDD" id="cd22231">
    <property type="entry name" value="RHH_NikR_HicB-like"/>
    <property type="match status" value="1"/>
</dbReference>
<dbReference type="Gene3D" id="1.10.1220.10">
    <property type="entry name" value="Met repressor-like"/>
    <property type="match status" value="1"/>
</dbReference>
<dbReference type="EMBL" id="FTNR01000011">
    <property type="protein sequence ID" value="SIS10304.1"/>
    <property type="molecule type" value="Genomic_DNA"/>
</dbReference>
<dbReference type="InterPro" id="IPR013321">
    <property type="entry name" value="Arc_rbn_hlx_hlx"/>
</dbReference>
<accession>A0A1N7GCM3</accession>
<evidence type="ECO:0000313" key="2">
    <source>
        <dbReference type="EMBL" id="SIS10304.1"/>
    </source>
</evidence>
<feature type="compositionally biased region" description="Polar residues" evidence="1">
    <location>
        <begin position="143"/>
        <end position="157"/>
    </location>
</feature>
<organism evidence="2 3">
    <name type="scientific">Natronorubrum thiooxidans</name>
    <dbReference type="NCBI Taxonomy" id="308853"/>
    <lineage>
        <taxon>Archaea</taxon>
        <taxon>Methanobacteriati</taxon>
        <taxon>Methanobacteriota</taxon>
        <taxon>Stenosarchaea group</taxon>
        <taxon>Halobacteria</taxon>
        <taxon>Halobacteriales</taxon>
        <taxon>Natrialbaceae</taxon>
        <taxon>Natronorubrum</taxon>
    </lineage>
</organism>
<keyword evidence="3" id="KW-1185">Reference proteome</keyword>
<evidence type="ECO:0008006" key="4">
    <source>
        <dbReference type="Google" id="ProtNLM"/>
    </source>
</evidence>
<protein>
    <recommendedName>
        <fullName evidence="4">Ribbon-helix-helix protein, copG family</fullName>
    </recommendedName>
</protein>
<dbReference type="GO" id="GO:0006355">
    <property type="term" value="P:regulation of DNA-templated transcription"/>
    <property type="evidence" value="ECO:0007669"/>
    <property type="project" value="InterPro"/>
</dbReference>
<evidence type="ECO:0000256" key="1">
    <source>
        <dbReference type="SAM" id="MobiDB-lite"/>
    </source>
</evidence>
<dbReference type="RefSeq" id="WP_235847814.1">
    <property type="nucleotide sequence ID" value="NZ_FTNR01000011.1"/>
</dbReference>
<dbReference type="AlphaFoldDB" id="A0A1N7GCM3"/>
<dbReference type="Proteomes" id="UP000185936">
    <property type="component" value="Unassembled WGS sequence"/>
</dbReference>
<sequence>MPSERSSAEEYIQYPDRDRVEGAKNACAICGSTDSLSVYTFTPSSDAESAALLCPTHYTVAAILDDSPYQETETTSESEHQETRKITVRVPRALVDSADGAAEHREQTRSEFVRDSIQMAIGLQELDTAFDDILAQAVRSPDVSDSQTDQPESTTETDVAFLKERIRTLESLLEDSIEKL</sequence>